<dbReference type="Proteomes" id="UP001232148">
    <property type="component" value="Unassembled WGS sequence"/>
</dbReference>
<keyword evidence="2" id="KW-0808">Transferase</keyword>
<keyword evidence="6" id="KW-1185">Reference proteome</keyword>
<sequence>MAHEQTAAVPEHGSVLDIGGGNMSSHILDDLRRVLVAAAKPPPNGRAAPPTMPDELLYDDKGLAIWADIIFTPQFYQTRDEIVLFQRHSGELARDYIPHDATMIDLGAGDMRKVNYLLEELARQGRKATYLALDISRHSLTTNLEALAPPHNGGSIRMAGLWGDFAAGLAFAETVVDTPRVFLSLGSVLFNDPWKKAVASLRDWAALMRPADLILAGMDGHDVSSDKVWAAYHTRPDLFEPFFHNGLAHANALLGDEVFRPGDWEICAEVDAAEKRHRFYLQARRDVDVNVDVIPGMTTTTTMTLRRGLEVDWFDAHKRSEADVRGMCREAGLEVVKSWAVEGSEMRQYLIRVNTDAANAENSSDEKDSAISVSGE</sequence>
<dbReference type="InterPro" id="IPR017805">
    <property type="entry name" value="SAM_MeTrfase_EasF-type_put"/>
</dbReference>
<keyword evidence="3" id="KW-0949">S-adenosyl-L-methionine</keyword>
<keyword evidence="1" id="KW-0489">Methyltransferase</keyword>
<dbReference type="NCBIfam" id="TIGR03439">
    <property type="entry name" value="methyl_EasF"/>
    <property type="match status" value="1"/>
</dbReference>
<comment type="caution">
    <text evidence="5">The sequence shown here is derived from an EMBL/GenBank/DDBJ whole genome shotgun (WGS) entry which is preliminary data.</text>
</comment>
<evidence type="ECO:0000313" key="6">
    <source>
        <dbReference type="Proteomes" id="UP001232148"/>
    </source>
</evidence>
<evidence type="ECO:0000259" key="4">
    <source>
        <dbReference type="Pfam" id="PF10017"/>
    </source>
</evidence>
<reference evidence="5" key="1">
    <citation type="submission" date="2021-06" db="EMBL/GenBank/DDBJ databases">
        <title>Comparative genomics, transcriptomics and evolutionary studies reveal genomic signatures of adaptation to plant cell wall in hemibiotrophic fungi.</title>
        <authorList>
            <consortium name="DOE Joint Genome Institute"/>
            <person name="Baroncelli R."/>
            <person name="Diaz J.F."/>
            <person name="Benocci T."/>
            <person name="Peng M."/>
            <person name="Battaglia E."/>
            <person name="Haridas S."/>
            <person name="Andreopoulos W."/>
            <person name="Labutti K."/>
            <person name="Pangilinan J."/>
            <person name="Floch G.L."/>
            <person name="Makela M.R."/>
            <person name="Henrissat B."/>
            <person name="Grigoriev I.V."/>
            <person name="Crouch J.A."/>
            <person name="De Vries R.P."/>
            <person name="Sukno S.A."/>
            <person name="Thon M.R."/>
        </authorList>
    </citation>
    <scope>NUCLEOTIDE SEQUENCE</scope>
    <source>
        <strain evidence="5">MAFF235873</strain>
    </source>
</reference>
<evidence type="ECO:0000313" key="5">
    <source>
        <dbReference type="EMBL" id="KAK2029240.1"/>
    </source>
</evidence>
<dbReference type="InterPro" id="IPR051128">
    <property type="entry name" value="EgtD_Methyltrsf_superfamily"/>
</dbReference>
<protein>
    <recommendedName>
        <fullName evidence="4">Histidine-specific methyltransferase SAM-dependent domain-containing protein</fullName>
    </recommendedName>
</protein>
<evidence type="ECO:0000256" key="1">
    <source>
        <dbReference type="ARBA" id="ARBA00022603"/>
    </source>
</evidence>
<dbReference type="PANTHER" id="PTHR43397:SF1">
    <property type="entry name" value="ERGOTHIONEINE BIOSYNTHESIS PROTEIN 1"/>
    <property type="match status" value="1"/>
</dbReference>
<dbReference type="GO" id="GO:0008168">
    <property type="term" value="F:methyltransferase activity"/>
    <property type="evidence" value="ECO:0007669"/>
    <property type="project" value="UniProtKB-KW"/>
</dbReference>
<dbReference type="AlphaFoldDB" id="A0AAD9HHJ7"/>
<dbReference type="GO" id="GO:0032259">
    <property type="term" value="P:methylation"/>
    <property type="evidence" value="ECO:0007669"/>
    <property type="project" value="UniProtKB-KW"/>
</dbReference>
<dbReference type="EMBL" id="MU842866">
    <property type="protein sequence ID" value="KAK2029240.1"/>
    <property type="molecule type" value="Genomic_DNA"/>
</dbReference>
<evidence type="ECO:0000256" key="3">
    <source>
        <dbReference type="ARBA" id="ARBA00022691"/>
    </source>
</evidence>
<name>A0AAD9HHJ7_9PEZI</name>
<dbReference type="InterPro" id="IPR029063">
    <property type="entry name" value="SAM-dependent_MTases_sf"/>
</dbReference>
<dbReference type="Gene3D" id="3.40.50.150">
    <property type="entry name" value="Vaccinia Virus protein VP39"/>
    <property type="match status" value="1"/>
</dbReference>
<dbReference type="PANTHER" id="PTHR43397">
    <property type="entry name" value="ERGOTHIONEINE BIOSYNTHESIS PROTEIN 1"/>
    <property type="match status" value="1"/>
</dbReference>
<dbReference type="InterPro" id="IPR019257">
    <property type="entry name" value="MeTrfase_dom"/>
</dbReference>
<organism evidence="5 6">
    <name type="scientific">Colletotrichum zoysiae</name>
    <dbReference type="NCBI Taxonomy" id="1216348"/>
    <lineage>
        <taxon>Eukaryota</taxon>
        <taxon>Fungi</taxon>
        <taxon>Dikarya</taxon>
        <taxon>Ascomycota</taxon>
        <taxon>Pezizomycotina</taxon>
        <taxon>Sordariomycetes</taxon>
        <taxon>Hypocreomycetidae</taxon>
        <taxon>Glomerellales</taxon>
        <taxon>Glomerellaceae</taxon>
        <taxon>Colletotrichum</taxon>
        <taxon>Colletotrichum graminicola species complex</taxon>
    </lineage>
</organism>
<accession>A0AAD9HHJ7</accession>
<evidence type="ECO:0000256" key="2">
    <source>
        <dbReference type="ARBA" id="ARBA00022679"/>
    </source>
</evidence>
<gene>
    <name evidence="5" type="ORF">LX32DRAFT_617417</name>
</gene>
<proteinExistence type="predicted"/>
<feature type="domain" description="Histidine-specific methyltransferase SAM-dependent" evidence="4">
    <location>
        <begin position="47"/>
        <end position="352"/>
    </location>
</feature>
<dbReference type="Pfam" id="PF10017">
    <property type="entry name" value="Methyltransf_33"/>
    <property type="match status" value="1"/>
</dbReference>